<dbReference type="InterPro" id="IPR005117">
    <property type="entry name" value="NiRdtase/SiRdtase_haem-b_fer"/>
</dbReference>
<dbReference type="EMBL" id="BBLT01000001">
    <property type="protein sequence ID" value="GAL82917.1"/>
    <property type="molecule type" value="Genomic_DNA"/>
</dbReference>
<dbReference type="PANTHER" id="PTHR47627">
    <property type="entry name" value="RUBREDOXIN"/>
    <property type="match status" value="1"/>
</dbReference>
<dbReference type="AlphaFoldDB" id="A0A098L8R9"/>
<gene>
    <name evidence="7" type="ORF">MYP_143</name>
</gene>
<reference evidence="7 8" key="1">
    <citation type="submission" date="2014-09" db="EMBL/GenBank/DDBJ databases">
        <title>Sporocytophaga myxococcoides PG-01 genome sequencing.</title>
        <authorList>
            <person name="Liu L."/>
            <person name="Gao P.J."/>
            <person name="Chen G.J."/>
            <person name="Wang L.S."/>
        </authorList>
    </citation>
    <scope>NUCLEOTIDE SEQUENCE [LARGE SCALE GENOMIC DNA]</scope>
    <source>
        <strain evidence="7 8">PG-01</strain>
    </source>
</reference>
<accession>A0A098L8R9</accession>
<dbReference type="InterPro" id="IPR024934">
    <property type="entry name" value="Rubredoxin-like_dom"/>
</dbReference>
<dbReference type="STRING" id="153721.MYP_143"/>
<dbReference type="Gene3D" id="2.20.28.10">
    <property type="match status" value="1"/>
</dbReference>
<dbReference type="GO" id="GO:0009055">
    <property type="term" value="F:electron transfer activity"/>
    <property type="evidence" value="ECO:0007669"/>
    <property type="project" value="TreeGrafter"/>
</dbReference>
<dbReference type="Pfam" id="PF00301">
    <property type="entry name" value="Rubredoxin"/>
    <property type="match status" value="1"/>
</dbReference>
<comment type="cofactor">
    <cofactor evidence="1">
        <name>Fe(3+)</name>
        <dbReference type="ChEBI" id="CHEBI:29034"/>
    </cofactor>
</comment>
<dbReference type="InterPro" id="IPR036136">
    <property type="entry name" value="Nit/Sulf_reduc_fer-like_dom_sf"/>
</dbReference>
<keyword evidence="8" id="KW-1185">Reference proteome</keyword>
<dbReference type="GO" id="GO:0016491">
    <property type="term" value="F:oxidoreductase activity"/>
    <property type="evidence" value="ECO:0007669"/>
    <property type="project" value="InterPro"/>
</dbReference>
<evidence type="ECO:0000256" key="5">
    <source>
        <dbReference type="ARBA" id="ARBA00023004"/>
    </source>
</evidence>
<dbReference type="InterPro" id="IPR050526">
    <property type="entry name" value="Rubredoxin_ET"/>
</dbReference>
<comment type="caution">
    <text evidence="7">The sequence shown here is derived from an EMBL/GenBank/DDBJ whole genome shotgun (WGS) entry which is preliminary data.</text>
</comment>
<sequence>MSKDIFIRFFIPGGILSPGDLRKVVSSAHHFGTNSIHISSRQELILKCKDQYKRSLEQRFSFLQYKFETEKTQEQNIVTSYPAIHIQETTNWLSEGTFHQILSNFDFQPTLKVNLVDPLQSLTPLFIGQLNFIASEFRGFWFLYLKIKNQKGYDLWPFLVESNEIPPLCKAIEQTFEKIPSASFEYLQDDVFSFRKWNTIPIINQLDYPPYQLPYYEGFHQQEDQKWWLGIYNSDNSYNVNFLESLCLLCSETNNNSIYLTSNSSIIIKNIERKDIFEWEKLLGKYKINTGHSSLELNWQIPDLDREATKLKKFITRSFIKEGLRTNGLIFGIRTTDVDLACSVIIRRKFRIEIGKIKLLDYYNISYKKNFDINSRETISYASYVKKRDVPTVLTYLTEVFYKKLNSIDAHFESESLQEEIEINQRPHEAVELFQCQSCLTIYDSRYGDDIGEIPAGRAFEELPSSYRCPVCDSEKESFILVNSEILL</sequence>
<dbReference type="eggNOG" id="COG1773">
    <property type="taxonomic scope" value="Bacteria"/>
</dbReference>
<evidence type="ECO:0000313" key="7">
    <source>
        <dbReference type="EMBL" id="GAL82917.1"/>
    </source>
</evidence>
<dbReference type="OrthoDB" id="9758182at2"/>
<keyword evidence="5" id="KW-0408">Iron</keyword>
<evidence type="ECO:0000256" key="4">
    <source>
        <dbReference type="ARBA" id="ARBA00022982"/>
    </source>
</evidence>
<name>A0A098L8R9_9BACT</name>
<dbReference type="PANTHER" id="PTHR47627:SF1">
    <property type="entry name" value="RUBREDOXIN-1-RELATED"/>
    <property type="match status" value="1"/>
</dbReference>
<dbReference type="PROSITE" id="PS50903">
    <property type="entry name" value="RUBREDOXIN_LIKE"/>
    <property type="match status" value="1"/>
</dbReference>
<dbReference type="SUPFAM" id="SSF57802">
    <property type="entry name" value="Rubredoxin-like"/>
    <property type="match status" value="1"/>
</dbReference>
<dbReference type="CDD" id="cd00730">
    <property type="entry name" value="rubredoxin"/>
    <property type="match status" value="1"/>
</dbReference>
<feature type="domain" description="Rubredoxin-like" evidence="6">
    <location>
        <begin position="431"/>
        <end position="482"/>
    </location>
</feature>
<dbReference type="GO" id="GO:0043448">
    <property type="term" value="P:alkane catabolic process"/>
    <property type="evidence" value="ECO:0007669"/>
    <property type="project" value="TreeGrafter"/>
</dbReference>
<keyword evidence="4" id="KW-0249">Electron transport</keyword>
<evidence type="ECO:0000313" key="8">
    <source>
        <dbReference type="Proteomes" id="UP000030185"/>
    </source>
</evidence>
<dbReference type="InterPro" id="IPR024935">
    <property type="entry name" value="Rubredoxin_dom"/>
</dbReference>
<keyword evidence="2" id="KW-0813">Transport</keyword>
<protein>
    <submittedName>
        <fullName evidence="7">Sulfite reductase subunit beta hemoprotein</fullName>
    </submittedName>
</protein>
<dbReference type="RefSeq" id="WP_045457106.1">
    <property type="nucleotide sequence ID" value="NZ_BBLT01000001.1"/>
</dbReference>
<evidence type="ECO:0000256" key="3">
    <source>
        <dbReference type="ARBA" id="ARBA00022723"/>
    </source>
</evidence>
<dbReference type="SUPFAM" id="SSF55124">
    <property type="entry name" value="Nitrite/Sulfite reductase N-terminal domain-like"/>
    <property type="match status" value="2"/>
</dbReference>
<proteinExistence type="predicted"/>
<evidence type="ECO:0000256" key="1">
    <source>
        <dbReference type="ARBA" id="ARBA00001965"/>
    </source>
</evidence>
<organism evidence="7 8">
    <name type="scientific">Sporocytophaga myxococcoides</name>
    <dbReference type="NCBI Taxonomy" id="153721"/>
    <lineage>
        <taxon>Bacteria</taxon>
        <taxon>Pseudomonadati</taxon>
        <taxon>Bacteroidota</taxon>
        <taxon>Cytophagia</taxon>
        <taxon>Cytophagales</taxon>
        <taxon>Cytophagaceae</taxon>
        <taxon>Sporocytophaga</taxon>
    </lineage>
</organism>
<keyword evidence="3" id="KW-0479">Metal-binding</keyword>
<dbReference type="GO" id="GO:0005506">
    <property type="term" value="F:iron ion binding"/>
    <property type="evidence" value="ECO:0007669"/>
    <property type="project" value="InterPro"/>
</dbReference>
<dbReference type="Proteomes" id="UP000030185">
    <property type="component" value="Unassembled WGS sequence"/>
</dbReference>
<dbReference type="Pfam" id="PF03460">
    <property type="entry name" value="NIR_SIR_ferr"/>
    <property type="match status" value="1"/>
</dbReference>
<evidence type="ECO:0000259" key="6">
    <source>
        <dbReference type="PROSITE" id="PS50903"/>
    </source>
</evidence>
<evidence type="ECO:0000256" key="2">
    <source>
        <dbReference type="ARBA" id="ARBA00022448"/>
    </source>
</evidence>